<keyword evidence="2" id="KW-1185">Reference proteome</keyword>
<proteinExistence type="predicted"/>
<sequence length="252" mass="25919">MGGGAAGPGEGCSAASRESSRPSAGSRHRSRLGCSARLGPPPPPPPQGPACAGRARPLPACRPPGSTPARAAHALRPPLKGPARSRRALSLWRPALRPRLSLGGKGSSARLSPLCQGAAKPARSRGGSSQRAARRANCTERKLHGDAGLGRPAVGNFLKEAPRRGPQGVRSESSGLEDRVLDSSQSLVSCGTSYKSLPSVGLGFPMYQPSSSPQSSNAEKARTGSRGKELSERRQIAMGALRLLSSLPPGVP</sequence>
<dbReference type="Proteomes" id="UP000286641">
    <property type="component" value="Unplaced"/>
</dbReference>
<dbReference type="AlphaFoldDB" id="A0A3Q7NUD8"/>
<reference key="1">
    <citation type="submission" date="2019-01" db="UniProtKB">
        <authorList>
            <consortium name="RefSeq"/>
        </authorList>
    </citation>
    <scope>IDENTIFICATION</scope>
</reference>
<dbReference type="RefSeq" id="XP_025724984.1">
    <property type="nucleotide sequence ID" value="XM_025869199.1"/>
</dbReference>
<evidence type="ECO:0000256" key="1">
    <source>
        <dbReference type="SAM" id="MobiDB-lite"/>
    </source>
</evidence>
<organism evidence="2 3">
    <name type="scientific">Callorhinus ursinus</name>
    <name type="common">Northern fur seal</name>
    <dbReference type="NCBI Taxonomy" id="34884"/>
    <lineage>
        <taxon>Eukaryota</taxon>
        <taxon>Metazoa</taxon>
        <taxon>Chordata</taxon>
        <taxon>Craniata</taxon>
        <taxon>Vertebrata</taxon>
        <taxon>Euteleostomi</taxon>
        <taxon>Mammalia</taxon>
        <taxon>Eutheria</taxon>
        <taxon>Laurasiatheria</taxon>
        <taxon>Carnivora</taxon>
        <taxon>Caniformia</taxon>
        <taxon>Pinnipedia</taxon>
        <taxon>Otariidae</taxon>
        <taxon>Callorhinus</taxon>
    </lineage>
</organism>
<name>A0A3Q7NUD8_CALUR</name>
<feature type="compositionally biased region" description="Basic and acidic residues" evidence="1">
    <location>
        <begin position="219"/>
        <end position="235"/>
    </location>
</feature>
<feature type="region of interest" description="Disordered" evidence="1">
    <location>
        <begin position="1"/>
        <end position="182"/>
    </location>
</feature>
<feature type="region of interest" description="Disordered" evidence="1">
    <location>
        <begin position="201"/>
        <end position="252"/>
    </location>
</feature>
<accession>A0A3Q7NUD8</accession>
<feature type="compositionally biased region" description="Gly residues" evidence="1">
    <location>
        <begin position="1"/>
        <end position="10"/>
    </location>
</feature>
<feature type="compositionally biased region" description="Pro residues" evidence="1">
    <location>
        <begin position="39"/>
        <end position="48"/>
    </location>
</feature>
<protein>
    <submittedName>
        <fullName evidence="3">Uncharacterized protein LOC112821878</fullName>
    </submittedName>
</protein>
<evidence type="ECO:0000313" key="2">
    <source>
        <dbReference type="Proteomes" id="UP000286641"/>
    </source>
</evidence>
<dbReference type="InParanoid" id="A0A3Q7NUD8"/>
<gene>
    <name evidence="3" type="primary">LOC112821878</name>
</gene>
<feature type="compositionally biased region" description="Low complexity" evidence="1">
    <location>
        <begin position="11"/>
        <end position="25"/>
    </location>
</feature>
<feature type="compositionally biased region" description="Low complexity" evidence="1">
    <location>
        <begin position="68"/>
        <end position="78"/>
    </location>
</feature>
<evidence type="ECO:0000313" key="3">
    <source>
        <dbReference type="RefSeq" id="XP_025724984.1"/>
    </source>
</evidence>
<reference evidence="3" key="2">
    <citation type="submission" date="2025-08" db="UniProtKB">
        <authorList>
            <consortium name="RefSeq"/>
        </authorList>
    </citation>
    <scope>IDENTIFICATION</scope>
    <source>
        <tissue evidence="3">Blood</tissue>
    </source>
</reference>